<proteinExistence type="predicted"/>
<reference evidence="1" key="1">
    <citation type="submission" date="2021-03" db="EMBL/GenBank/DDBJ databases">
        <title>Draft genome sequence of rust myrtle Austropuccinia psidii MF-1, a brazilian biotype.</title>
        <authorList>
            <person name="Quecine M.C."/>
            <person name="Pachon D.M.R."/>
            <person name="Bonatelli M.L."/>
            <person name="Correr F.H."/>
            <person name="Franceschini L.M."/>
            <person name="Leite T.F."/>
            <person name="Margarido G.R.A."/>
            <person name="Almeida C.A."/>
            <person name="Ferrarezi J.A."/>
            <person name="Labate C.A."/>
        </authorList>
    </citation>
    <scope>NUCLEOTIDE SEQUENCE</scope>
    <source>
        <strain evidence="1">MF-1</strain>
    </source>
</reference>
<dbReference type="Proteomes" id="UP000765509">
    <property type="component" value="Unassembled WGS sequence"/>
</dbReference>
<evidence type="ECO:0000313" key="1">
    <source>
        <dbReference type="EMBL" id="MBW0544691.1"/>
    </source>
</evidence>
<dbReference type="EMBL" id="AVOT02049526">
    <property type="protein sequence ID" value="MBW0544691.1"/>
    <property type="molecule type" value="Genomic_DNA"/>
</dbReference>
<dbReference type="OrthoDB" id="2595244at2759"/>
<sequence length="85" mass="9777">MRQEIINVLYTYRNAFASDKEALGAIKGHKVGVTLNIHRLYPPVLRRPAYPASARYREALEKHIEELIQLDVLRTLGHRIQGILT</sequence>
<dbReference type="AlphaFoldDB" id="A0A9Q3IIT3"/>
<keyword evidence="2" id="KW-1185">Reference proteome</keyword>
<name>A0A9Q3IIT3_9BASI</name>
<evidence type="ECO:0000313" key="2">
    <source>
        <dbReference type="Proteomes" id="UP000765509"/>
    </source>
</evidence>
<comment type="caution">
    <text evidence="1">The sequence shown here is derived from an EMBL/GenBank/DDBJ whole genome shotgun (WGS) entry which is preliminary data.</text>
</comment>
<gene>
    <name evidence="1" type="ORF">O181_084406</name>
</gene>
<accession>A0A9Q3IIT3</accession>
<protein>
    <submittedName>
        <fullName evidence="1">Uncharacterized protein</fullName>
    </submittedName>
</protein>
<organism evidence="1 2">
    <name type="scientific">Austropuccinia psidii MF-1</name>
    <dbReference type="NCBI Taxonomy" id="1389203"/>
    <lineage>
        <taxon>Eukaryota</taxon>
        <taxon>Fungi</taxon>
        <taxon>Dikarya</taxon>
        <taxon>Basidiomycota</taxon>
        <taxon>Pucciniomycotina</taxon>
        <taxon>Pucciniomycetes</taxon>
        <taxon>Pucciniales</taxon>
        <taxon>Sphaerophragmiaceae</taxon>
        <taxon>Austropuccinia</taxon>
    </lineage>
</organism>